<evidence type="ECO:0000313" key="2">
    <source>
        <dbReference type="Proteomes" id="UP000265520"/>
    </source>
</evidence>
<accession>A0A392PXK2</accession>
<proteinExistence type="predicted"/>
<evidence type="ECO:0000313" key="1">
    <source>
        <dbReference type="EMBL" id="MCI16036.1"/>
    </source>
</evidence>
<dbReference type="Proteomes" id="UP000265520">
    <property type="component" value="Unassembled WGS sequence"/>
</dbReference>
<organism evidence="1 2">
    <name type="scientific">Trifolium medium</name>
    <dbReference type="NCBI Taxonomy" id="97028"/>
    <lineage>
        <taxon>Eukaryota</taxon>
        <taxon>Viridiplantae</taxon>
        <taxon>Streptophyta</taxon>
        <taxon>Embryophyta</taxon>
        <taxon>Tracheophyta</taxon>
        <taxon>Spermatophyta</taxon>
        <taxon>Magnoliopsida</taxon>
        <taxon>eudicotyledons</taxon>
        <taxon>Gunneridae</taxon>
        <taxon>Pentapetalae</taxon>
        <taxon>rosids</taxon>
        <taxon>fabids</taxon>
        <taxon>Fabales</taxon>
        <taxon>Fabaceae</taxon>
        <taxon>Papilionoideae</taxon>
        <taxon>50 kb inversion clade</taxon>
        <taxon>NPAAA clade</taxon>
        <taxon>Hologalegina</taxon>
        <taxon>IRL clade</taxon>
        <taxon>Trifolieae</taxon>
        <taxon>Trifolium</taxon>
    </lineage>
</organism>
<protein>
    <submittedName>
        <fullName evidence="1">Uncharacterized protein</fullName>
    </submittedName>
</protein>
<feature type="non-terminal residue" evidence="1">
    <location>
        <position position="1"/>
    </location>
</feature>
<name>A0A392PXK2_9FABA</name>
<reference evidence="1 2" key="1">
    <citation type="journal article" date="2018" name="Front. Plant Sci.">
        <title>Red Clover (Trifolium pratense) and Zigzag Clover (T. medium) - A Picture of Genomic Similarities and Differences.</title>
        <authorList>
            <person name="Dluhosova J."/>
            <person name="Istvanek J."/>
            <person name="Nedelnik J."/>
            <person name="Repkova J."/>
        </authorList>
    </citation>
    <scope>NUCLEOTIDE SEQUENCE [LARGE SCALE GENOMIC DNA]</scope>
    <source>
        <strain evidence="2">cv. 10/8</strain>
        <tissue evidence="1">Leaf</tissue>
    </source>
</reference>
<dbReference type="AlphaFoldDB" id="A0A392PXK2"/>
<comment type="caution">
    <text evidence="1">The sequence shown here is derived from an EMBL/GenBank/DDBJ whole genome shotgun (WGS) entry which is preliminary data.</text>
</comment>
<dbReference type="EMBL" id="LXQA010099112">
    <property type="protein sequence ID" value="MCI16036.1"/>
    <property type="molecule type" value="Genomic_DNA"/>
</dbReference>
<sequence length="48" mass="5218">QAELDFEAKKLQSTVKEKSYLISETGALADLISPGVLKSLVTLNDKPK</sequence>
<keyword evidence="2" id="KW-1185">Reference proteome</keyword>